<dbReference type="SMART" id="SM00062">
    <property type="entry name" value="PBPb"/>
    <property type="match status" value="1"/>
</dbReference>
<name>E0SHX7_DICD3</name>
<keyword evidence="5" id="KW-1185">Reference proteome</keyword>
<proteinExistence type="inferred from homology"/>
<dbReference type="SUPFAM" id="SSF53850">
    <property type="entry name" value="Periplasmic binding protein-like II"/>
    <property type="match status" value="1"/>
</dbReference>
<dbReference type="InterPro" id="IPR001638">
    <property type="entry name" value="Solute-binding_3/MltF_N"/>
</dbReference>
<dbReference type="EMBL" id="CP002038">
    <property type="protein sequence ID" value="ADN00186.1"/>
    <property type="molecule type" value="Genomic_DNA"/>
</dbReference>
<dbReference type="PANTHER" id="PTHR35936">
    <property type="entry name" value="MEMBRANE-BOUND LYTIC MUREIN TRANSGLYCOSYLASE F"/>
    <property type="match status" value="1"/>
</dbReference>
<feature type="domain" description="Solute-binding protein family 3/N-terminal" evidence="3">
    <location>
        <begin position="69"/>
        <end position="303"/>
    </location>
</feature>
<dbReference type="STRING" id="198628.Dda3937_00456"/>
<dbReference type="CDD" id="cd01004">
    <property type="entry name" value="PBP2_MidA_like"/>
    <property type="match status" value="1"/>
</dbReference>
<dbReference type="KEGG" id="ddd:Dda3937_00456"/>
<sequence length="321" mass="33948">MFKEYAMQTLAVRPFYRLAATLFGGWLLLGSAHAAGIDLKSNQQPIQAPKNPQAIAQIPAGFTFVEPGKLTVAVAALGSSPPLAFLADDNKSIIGSEPDIARLVADSLGLELNLVSTSWEDWPLGVASGKYDVAITNVTVTKARKERFDFATYRADTLGFYVKSSSKIQTIQSAKDIAGLKIIVGSGTNQEAILLDWDKQNQAAGLPPFQPVYVTDAAAANLSIQSGRADATFGPNVTGAYKAALNGQTRLVGTVNGGWPQVAHIAVTTRKGNGLVTALNSALNGVIQGGEYDRVLNRWGEGVERISRSEINPPGLGDAPL</sequence>
<dbReference type="Pfam" id="PF00497">
    <property type="entry name" value="SBP_bac_3"/>
    <property type="match status" value="1"/>
</dbReference>
<keyword evidence="2" id="KW-0732">Signal</keyword>
<dbReference type="Gene3D" id="3.40.190.10">
    <property type="entry name" value="Periplasmic binding protein-like II"/>
    <property type="match status" value="2"/>
</dbReference>
<reference evidence="4 5" key="1">
    <citation type="journal article" date="2011" name="J. Bacteriol.">
        <title>Genome sequence of the plant-pathogenic bacterium Dickeya dadantii 3937.</title>
        <authorList>
            <person name="Glasner J.D."/>
            <person name="Yang C.H."/>
            <person name="Reverchon S."/>
            <person name="Hugouvieux-Cotte-Pattat N."/>
            <person name="Condemine G."/>
            <person name="Bohin J.P."/>
            <person name="Van Gijsegem F."/>
            <person name="Yang S."/>
            <person name="Franza T."/>
            <person name="Expert D."/>
            <person name="Plunkett G. III"/>
            <person name="San Francisco M.J."/>
            <person name="Charkowski A.O."/>
            <person name="Py B."/>
            <person name="Bell K."/>
            <person name="Rauscher L."/>
            <person name="Rodriguez-Palenzuela P."/>
            <person name="Toussaint A."/>
            <person name="Holeva M.C."/>
            <person name="He S.Y."/>
            <person name="Douet V."/>
            <person name="Boccara M."/>
            <person name="Blanco C."/>
            <person name="Toth I."/>
            <person name="Anderson B.D."/>
            <person name="Biehl B.S."/>
            <person name="Mau B."/>
            <person name="Flynn S.M."/>
            <person name="Barras F."/>
            <person name="Lindeberg M."/>
            <person name="Birch P.R."/>
            <person name="Tsuyumu S."/>
            <person name="Shi X."/>
            <person name="Hibbing M."/>
            <person name="Yap M.N."/>
            <person name="Carpentier M."/>
            <person name="Dassa E."/>
            <person name="Umehara M."/>
            <person name="Kim J.F."/>
            <person name="Rusch M."/>
            <person name="Soni P."/>
            <person name="Mayhew G.F."/>
            <person name="Fouts D.E."/>
            <person name="Gill S.R."/>
            <person name="Blattner F.R."/>
            <person name="Keen N.T."/>
            <person name="Perna N.T."/>
        </authorList>
    </citation>
    <scope>NUCLEOTIDE SEQUENCE [LARGE SCALE GENOMIC DNA]</scope>
    <source>
        <strain evidence="4 5">3937</strain>
    </source>
</reference>
<dbReference type="Proteomes" id="UP000006859">
    <property type="component" value="Chromosome"/>
</dbReference>
<evidence type="ECO:0000256" key="2">
    <source>
        <dbReference type="ARBA" id="ARBA00022729"/>
    </source>
</evidence>
<comment type="similarity">
    <text evidence="1">Belongs to the bacterial solute-binding protein 3 family.</text>
</comment>
<evidence type="ECO:0000313" key="5">
    <source>
        <dbReference type="Proteomes" id="UP000006859"/>
    </source>
</evidence>
<dbReference type="AlphaFoldDB" id="E0SHX7"/>
<dbReference type="PANTHER" id="PTHR35936:SF17">
    <property type="entry name" value="ARGININE-BINDING EXTRACELLULAR PROTEIN ARTP"/>
    <property type="match status" value="1"/>
</dbReference>
<evidence type="ECO:0000313" key="4">
    <source>
        <dbReference type="EMBL" id="ADN00186.1"/>
    </source>
</evidence>
<dbReference type="HOGENOM" id="CLU_019602_18_1_6"/>
<organism evidence="4 5">
    <name type="scientific">Dickeya dadantii (strain 3937)</name>
    <name type="common">Erwinia chrysanthemi (strain 3937)</name>
    <dbReference type="NCBI Taxonomy" id="198628"/>
    <lineage>
        <taxon>Bacteria</taxon>
        <taxon>Pseudomonadati</taxon>
        <taxon>Pseudomonadota</taxon>
        <taxon>Gammaproteobacteria</taxon>
        <taxon>Enterobacterales</taxon>
        <taxon>Pectobacteriaceae</taxon>
        <taxon>Dickeya</taxon>
    </lineage>
</organism>
<evidence type="ECO:0000256" key="1">
    <source>
        <dbReference type="ARBA" id="ARBA00010333"/>
    </source>
</evidence>
<dbReference type="eggNOG" id="COG0834">
    <property type="taxonomic scope" value="Bacteria"/>
</dbReference>
<accession>E0SHX7</accession>
<gene>
    <name evidence="4" type="ordered locus">Dda3937_00456</name>
</gene>
<protein>
    <submittedName>
        <fullName evidence="4">Amino acid ABC transporter, periplasmic amino acid-binding protein</fullName>
    </submittedName>
</protein>
<evidence type="ECO:0000259" key="3">
    <source>
        <dbReference type="SMART" id="SM00062"/>
    </source>
</evidence>